<feature type="coiled-coil region" evidence="1">
    <location>
        <begin position="76"/>
        <end position="130"/>
    </location>
</feature>
<comment type="caution">
    <text evidence="2">The sequence shown here is derived from an EMBL/GenBank/DDBJ whole genome shotgun (WGS) entry which is preliminary data.</text>
</comment>
<evidence type="ECO:0000313" key="2">
    <source>
        <dbReference type="EMBL" id="KAK2627076.1"/>
    </source>
</evidence>
<name>A0AAD9WF72_9HELO</name>
<organism evidence="2 3">
    <name type="scientific">Diplocarpon rosae</name>
    <dbReference type="NCBI Taxonomy" id="946125"/>
    <lineage>
        <taxon>Eukaryota</taxon>
        <taxon>Fungi</taxon>
        <taxon>Dikarya</taxon>
        <taxon>Ascomycota</taxon>
        <taxon>Pezizomycotina</taxon>
        <taxon>Leotiomycetes</taxon>
        <taxon>Helotiales</taxon>
        <taxon>Drepanopezizaceae</taxon>
        <taxon>Diplocarpon</taxon>
    </lineage>
</organism>
<protein>
    <submittedName>
        <fullName evidence="2">Uncharacterized protein</fullName>
    </submittedName>
</protein>
<keyword evidence="3" id="KW-1185">Reference proteome</keyword>
<keyword evidence="1" id="KW-0175">Coiled coil</keyword>
<reference evidence="2" key="1">
    <citation type="submission" date="2023-06" db="EMBL/GenBank/DDBJ databases">
        <title>Draft genome of Marssonina rosae.</title>
        <authorList>
            <person name="Cheng Q."/>
        </authorList>
    </citation>
    <scope>NUCLEOTIDE SEQUENCE</scope>
    <source>
        <strain evidence="2">R4</strain>
    </source>
</reference>
<gene>
    <name evidence="2" type="ORF">QTJ16_003042</name>
</gene>
<dbReference type="AlphaFoldDB" id="A0AAD9WF72"/>
<proteinExistence type="predicted"/>
<evidence type="ECO:0000256" key="1">
    <source>
        <dbReference type="SAM" id="Coils"/>
    </source>
</evidence>
<accession>A0AAD9WF72</accession>
<evidence type="ECO:0000313" key="3">
    <source>
        <dbReference type="Proteomes" id="UP001285354"/>
    </source>
</evidence>
<sequence length="133" mass="15972">MCFYDSYIMACNCGKWGHFRQHCSKGMLAHTRFFFFGRHIISRILCPEYRTGETCGMKLVMNSYPKAEKCKICTKIDTKQRSIRKEEERIARWRREPNRAHSIEKAEDTIKDLSQEVNKLMRERESRQKSLNW</sequence>
<dbReference type="EMBL" id="JAUBYV010000004">
    <property type="protein sequence ID" value="KAK2627076.1"/>
    <property type="molecule type" value="Genomic_DNA"/>
</dbReference>
<dbReference type="Proteomes" id="UP001285354">
    <property type="component" value="Unassembled WGS sequence"/>
</dbReference>